<dbReference type="InterPro" id="IPR005828">
    <property type="entry name" value="MFS_sugar_transport-like"/>
</dbReference>
<keyword evidence="6 8" id="KW-1133">Transmembrane helix</keyword>
<protein>
    <submittedName>
        <fullName evidence="10">Major facilitator, sugar transporter-like</fullName>
    </submittedName>
</protein>
<dbReference type="InterPro" id="IPR020846">
    <property type="entry name" value="MFS_dom"/>
</dbReference>
<feature type="transmembrane region" description="Helical" evidence="8">
    <location>
        <begin position="80"/>
        <end position="97"/>
    </location>
</feature>
<evidence type="ECO:0000259" key="9">
    <source>
        <dbReference type="PROSITE" id="PS50850"/>
    </source>
</evidence>
<comment type="similarity">
    <text evidence="2">Belongs to the major facilitator superfamily. Sugar transporter (TC 2.A.1.1) family.</text>
</comment>
<keyword evidence="5 8" id="KW-0812">Transmembrane</keyword>
<dbReference type="PROSITE" id="PS00216">
    <property type="entry name" value="SUGAR_TRANSPORT_1"/>
    <property type="match status" value="1"/>
</dbReference>
<dbReference type="STRING" id="3476.A0A2P5CTV7"/>
<evidence type="ECO:0000256" key="8">
    <source>
        <dbReference type="SAM" id="Phobius"/>
    </source>
</evidence>
<comment type="subcellular location">
    <subcellularLocation>
        <location evidence="1">Membrane</location>
        <topology evidence="1">Multi-pass membrane protein</topology>
    </subcellularLocation>
</comment>
<dbReference type="GO" id="GO:0022857">
    <property type="term" value="F:transmembrane transporter activity"/>
    <property type="evidence" value="ECO:0007669"/>
    <property type="project" value="InterPro"/>
</dbReference>
<feature type="transmembrane region" description="Helical" evidence="8">
    <location>
        <begin position="192"/>
        <end position="213"/>
    </location>
</feature>
<evidence type="ECO:0000313" key="10">
    <source>
        <dbReference type="EMBL" id="PON64386.1"/>
    </source>
</evidence>
<dbReference type="InterPro" id="IPR036259">
    <property type="entry name" value="MFS_trans_sf"/>
</dbReference>
<evidence type="ECO:0000256" key="2">
    <source>
        <dbReference type="ARBA" id="ARBA00010992"/>
    </source>
</evidence>
<dbReference type="OrthoDB" id="1187850at2759"/>
<proteinExistence type="inferred from homology"/>
<evidence type="ECO:0000256" key="4">
    <source>
        <dbReference type="ARBA" id="ARBA00022597"/>
    </source>
</evidence>
<comment type="caution">
    <text evidence="10">The sequence shown here is derived from an EMBL/GenBank/DDBJ whole genome shotgun (WGS) entry which is preliminary data.</text>
</comment>
<evidence type="ECO:0000256" key="5">
    <source>
        <dbReference type="ARBA" id="ARBA00022692"/>
    </source>
</evidence>
<dbReference type="Pfam" id="PF00083">
    <property type="entry name" value="Sugar_tr"/>
    <property type="match status" value="2"/>
</dbReference>
<dbReference type="EMBL" id="JXTB01000096">
    <property type="protein sequence ID" value="PON64386.1"/>
    <property type="molecule type" value="Genomic_DNA"/>
</dbReference>
<dbReference type="InterPro" id="IPR050549">
    <property type="entry name" value="MFS_Trehalose_Transporter"/>
</dbReference>
<feature type="transmembrane region" description="Helical" evidence="8">
    <location>
        <begin position="139"/>
        <end position="156"/>
    </location>
</feature>
<keyword evidence="3" id="KW-0813">Transport</keyword>
<feature type="transmembrane region" description="Helical" evidence="8">
    <location>
        <begin position="109"/>
        <end position="127"/>
    </location>
</feature>
<dbReference type="GO" id="GO:0016020">
    <property type="term" value="C:membrane"/>
    <property type="evidence" value="ECO:0007669"/>
    <property type="project" value="UniProtKB-SubCell"/>
</dbReference>
<gene>
    <name evidence="10" type="ORF">PanWU01x14_124550</name>
</gene>
<dbReference type="InterPro" id="IPR005829">
    <property type="entry name" value="Sugar_transporter_CS"/>
</dbReference>
<feature type="transmembrane region" description="Helical" evidence="8">
    <location>
        <begin position="168"/>
        <end position="186"/>
    </location>
</feature>
<sequence>MDMEEGEAEKSPFLVKEIEFENNGKGSTDASSSSSSVTSAVVFSTFVVYCGAFSLGNVVGYTSPAESGIVNELGVTLEQYSTFVSISIIGSIFGTIWSGKLADFVGRRCAIAVSASFCIMGWLAIAFAKGPWCLDFGRFSVGCGVGLVSYAAPAYISEITPKNLRGTFMSLSVLLLSCGKALFFFIGSLLNWRTLALIGIVPFLLQLLGLLVIPESPRWLMKIGKAEESKKALQHIRGEKTDISQELAEIMDYTRYSDRISENGVISLFHRKYTNCLIIGLGLMVFPQFGGLSALGSYTSSIFESVGFSSTIGSIAVGITEDLHCGEELTPFLALSGVLVSFGFINIGLEGIPWIISLEIFPINIKGAAGSFLTVASLISGWINSYTFNFIFEWSSAGTFFIFAGVTGAVVLFSWRMVPETKGRSLEELQASSITHDHSPQ</sequence>
<feature type="transmembrane region" description="Helical" evidence="8">
    <location>
        <begin position="276"/>
        <end position="298"/>
    </location>
</feature>
<keyword evidence="4 10" id="KW-0762">Sugar transport</keyword>
<evidence type="ECO:0000313" key="11">
    <source>
        <dbReference type="Proteomes" id="UP000237105"/>
    </source>
</evidence>
<name>A0A2P5CTV7_PARAD</name>
<dbReference type="Gene3D" id="1.20.1250.20">
    <property type="entry name" value="MFS general substrate transporter like domains"/>
    <property type="match status" value="2"/>
</dbReference>
<feature type="transmembrane region" description="Helical" evidence="8">
    <location>
        <begin position="394"/>
        <end position="415"/>
    </location>
</feature>
<feature type="domain" description="Major facilitator superfamily (MFS) profile" evidence="9">
    <location>
        <begin position="40"/>
        <end position="422"/>
    </location>
</feature>
<feature type="transmembrane region" description="Helical" evidence="8">
    <location>
        <begin position="332"/>
        <end position="356"/>
    </location>
</feature>
<keyword evidence="7 8" id="KW-0472">Membrane</keyword>
<dbReference type="SUPFAM" id="SSF103473">
    <property type="entry name" value="MFS general substrate transporter"/>
    <property type="match status" value="1"/>
</dbReference>
<dbReference type="AlphaFoldDB" id="A0A2P5CTV7"/>
<evidence type="ECO:0000256" key="6">
    <source>
        <dbReference type="ARBA" id="ARBA00022989"/>
    </source>
</evidence>
<dbReference type="PANTHER" id="PTHR48021">
    <property type="match status" value="1"/>
</dbReference>
<evidence type="ECO:0000256" key="7">
    <source>
        <dbReference type="ARBA" id="ARBA00023136"/>
    </source>
</evidence>
<accession>A0A2P5CTV7</accession>
<evidence type="ECO:0000256" key="3">
    <source>
        <dbReference type="ARBA" id="ARBA00022448"/>
    </source>
</evidence>
<feature type="transmembrane region" description="Helical" evidence="8">
    <location>
        <begin position="368"/>
        <end position="388"/>
    </location>
</feature>
<reference evidence="11" key="1">
    <citation type="submission" date="2016-06" db="EMBL/GenBank/DDBJ databases">
        <title>Parallel loss of symbiosis genes in relatives of nitrogen-fixing non-legume Parasponia.</title>
        <authorList>
            <person name="Van Velzen R."/>
            <person name="Holmer R."/>
            <person name="Bu F."/>
            <person name="Rutten L."/>
            <person name="Van Zeijl A."/>
            <person name="Liu W."/>
            <person name="Santuari L."/>
            <person name="Cao Q."/>
            <person name="Sharma T."/>
            <person name="Shen D."/>
            <person name="Roswanjaya Y."/>
            <person name="Wardhani T."/>
            <person name="Kalhor M.S."/>
            <person name="Jansen J."/>
            <person name="Van den Hoogen J."/>
            <person name="Gungor B."/>
            <person name="Hartog M."/>
            <person name="Hontelez J."/>
            <person name="Verver J."/>
            <person name="Yang W.-C."/>
            <person name="Schijlen E."/>
            <person name="Repin R."/>
            <person name="Schilthuizen M."/>
            <person name="Schranz E."/>
            <person name="Heidstra R."/>
            <person name="Miyata K."/>
            <person name="Fedorova E."/>
            <person name="Kohlen W."/>
            <person name="Bisseling T."/>
            <person name="Smit S."/>
            <person name="Geurts R."/>
        </authorList>
    </citation>
    <scope>NUCLEOTIDE SEQUENCE [LARGE SCALE GENOMIC DNA]</scope>
    <source>
        <strain evidence="11">cv. WU1-14</strain>
    </source>
</reference>
<organism evidence="10 11">
    <name type="scientific">Parasponia andersonii</name>
    <name type="common">Sponia andersonii</name>
    <dbReference type="NCBI Taxonomy" id="3476"/>
    <lineage>
        <taxon>Eukaryota</taxon>
        <taxon>Viridiplantae</taxon>
        <taxon>Streptophyta</taxon>
        <taxon>Embryophyta</taxon>
        <taxon>Tracheophyta</taxon>
        <taxon>Spermatophyta</taxon>
        <taxon>Magnoliopsida</taxon>
        <taxon>eudicotyledons</taxon>
        <taxon>Gunneridae</taxon>
        <taxon>Pentapetalae</taxon>
        <taxon>rosids</taxon>
        <taxon>fabids</taxon>
        <taxon>Rosales</taxon>
        <taxon>Cannabaceae</taxon>
        <taxon>Parasponia</taxon>
    </lineage>
</organism>
<keyword evidence="11" id="KW-1185">Reference proteome</keyword>
<dbReference type="Proteomes" id="UP000237105">
    <property type="component" value="Unassembled WGS sequence"/>
</dbReference>
<evidence type="ECO:0000256" key="1">
    <source>
        <dbReference type="ARBA" id="ARBA00004141"/>
    </source>
</evidence>
<feature type="transmembrane region" description="Helical" evidence="8">
    <location>
        <begin position="40"/>
        <end position="60"/>
    </location>
</feature>
<dbReference type="PROSITE" id="PS50850">
    <property type="entry name" value="MFS"/>
    <property type="match status" value="1"/>
</dbReference>
<dbReference type="PANTHER" id="PTHR48021:SF25">
    <property type="entry name" value="SUGAR TRANSPORTER ERD6-LIKE 5"/>
    <property type="match status" value="1"/>
</dbReference>